<proteinExistence type="evidence at transcript level"/>
<feature type="domain" description="Helicase ATP-binding" evidence="16">
    <location>
        <begin position="547"/>
        <end position="716"/>
    </location>
</feature>
<dbReference type="InterPro" id="IPR027417">
    <property type="entry name" value="P-loop_NTPase"/>
</dbReference>
<dbReference type="Pfam" id="PF13907">
    <property type="entry name" value="CHD1-like_C"/>
    <property type="match status" value="1"/>
</dbReference>
<dbReference type="FunFam" id="3.40.50.300:FF:000130">
    <property type="entry name" value="Chromodomain-helicase-DNA-binding protein 2 isoform 1"/>
    <property type="match status" value="1"/>
</dbReference>
<organism evidence="18">
    <name type="scientific">Hirondellea gigas</name>
    <dbReference type="NCBI Taxonomy" id="1518452"/>
    <lineage>
        <taxon>Eukaryota</taxon>
        <taxon>Metazoa</taxon>
        <taxon>Ecdysozoa</taxon>
        <taxon>Arthropoda</taxon>
        <taxon>Crustacea</taxon>
        <taxon>Multicrustacea</taxon>
        <taxon>Malacostraca</taxon>
        <taxon>Eumalacostraca</taxon>
        <taxon>Peracarida</taxon>
        <taxon>Amphipoda</taxon>
        <taxon>Amphilochidea</taxon>
        <taxon>Lysianassida</taxon>
        <taxon>Lysianassidira</taxon>
        <taxon>Lysianassoidea</taxon>
        <taxon>Lysianassidae</taxon>
        <taxon>Hirondellea</taxon>
    </lineage>
</organism>
<dbReference type="CDD" id="cd18793">
    <property type="entry name" value="SF2_C_SNF"/>
    <property type="match status" value="1"/>
</dbReference>
<evidence type="ECO:0000256" key="12">
    <source>
        <dbReference type="ARBA" id="ARBA00023242"/>
    </source>
</evidence>
<dbReference type="InterPro" id="IPR049730">
    <property type="entry name" value="SNF2/RAD54-like_C"/>
</dbReference>
<evidence type="ECO:0000259" key="16">
    <source>
        <dbReference type="PROSITE" id="PS51192"/>
    </source>
</evidence>
<evidence type="ECO:0000256" key="7">
    <source>
        <dbReference type="ARBA" id="ARBA00022840"/>
    </source>
</evidence>
<feature type="compositionally biased region" description="Acidic residues" evidence="14">
    <location>
        <begin position="157"/>
        <end position="186"/>
    </location>
</feature>
<dbReference type="InterPro" id="IPR025260">
    <property type="entry name" value="CHD1-like_C"/>
</dbReference>
<dbReference type="InterPro" id="IPR023780">
    <property type="entry name" value="Chromo_domain"/>
</dbReference>
<dbReference type="GO" id="GO:0000785">
    <property type="term" value="C:chromatin"/>
    <property type="evidence" value="ECO:0007669"/>
    <property type="project" value="TreeGrafter"/>
</dbReference>
<feature type="compositionally biased region" description="Basic residues" evidence="14">
    <location>
        <begin position="1381"/>
        <end position="1394"/>
    </location>
</feature>
<accession>A0A6A7FVM9</accession>
<feature type="compositionally biased region" description="Low complexity" evidence="14">
    <location>
        <begin position="129"/>
        <end position="153"/>
    </location>
</feature>
<keyword evidence="11" id="KW-0804">Transcription</keyword>
<evidence type="ECO:0000256" key="4">
    <source>
        <dbReference type="ARBA" id="ARBA00022741"/>
    </source>
</evidence>
<dbReference type="SMART" id="SM00298">
    <property type="entry name" value="CHROMO"/>
    <property type="match status" value="2"/>
</dbReference>
<dbReference type="GO" id="GO:0003682">
    <property type="term" value="F:chromatin binding"/>
    <property type="evidence" value="ECO:0007669"/>
    <property type="project" value="TreeGrafter"/>
</dbReference>
<feature type="compositionally biased region" description="Basic and acidic residues" evidence="14">
    <location>
        <begin position="215"/>
        <end position="232"/>
    </location>
</feature>
<feature type="compositionally biased region" description="Polar residues" evidence="14">
    <location>
        <begin position="1426"/>
        <end position="1448"/>
    </location>
</feature>
<feature type="region of interest" description="Disordered" evidence="14">
    <location>
        <begin position="1376"/>
        <end position="1528"/>
    </location>
</feature>
<feature type="compositionally biased region" description="Basic residues" evidence="14">
    <location>
        <begin position="260"/>
        <end position="273"/>
    </location>
</feature>
<reference evidence="18" key="1">
    <citation type="submission" date="2017-11" db="EMBL/GenBank/DDBJ databases">
        <title>The sensing device of the deep-sea amphipod.</title>
        <authorList>
            <person name="Kobayashi H."/>
            <person name="Nagahama T."/>
            <person name="Arai W."/>
            <person name="Sasagawa Y."/>
            <person name="Umeda M."/>
            <person name="Hayashi T."/>
            <person name="Nikaido I."/>
            <person name="Watanabe H."/>
            <person name="Oguri K."/>
            <person name="Kitazato H."/>
            <person name="Fujioka K."/>
            <person name="Kido Y."/>
            <person name="Takami H."/>
        </authorList>
    </citation>
    <scope>NUCLEOTIDE SEQUENCE</scope>
    <source>
        <tissue evidence="18">Whole body</tissue>
    </source>
</reference>
<feature type="compositionally biased region" description="Acidic residues" evidence="14">
    <location>
        <begin position="97"/>
        <end position="106"/>
    </location>
</feature>
<dbReference type="PROSITE" id="PS00598">
    <property type="entry name" value="CHROMO_1"/>
    <property type="match status" value="1"/>
</dbReference>
<dbReference type="GO" id="GO:0005524">
    <property type="term" value="F:ATP binding"/>
    <property type="evidence" value="ECO:0007669"/>
    <property type="project" value="UniProtKB-KW"/>
</dbReference>
<keyword evidence="3" id="KW-0677">Repeat</keyword>
<dbReference type="InterPro" id="IPR016197">
    <property type="entry name" value="Chromo-like_dom_sf"/>
</dbReference>
<dbReference type="CDD" id="cd18666">
    <property type="entry name" value="CD1_tandem_CHD1-2_like"/>
    <property type="match status" value="1"/>
</dbReference>
<feature type="region of interest" description="Disordered" evidence="14">
    <location>
        <begin position="1"/>
        <end position="323"/>
    </location>
</feature>
<keyword evidence="10 18" id="KW-0238">DNA-binding</keyword>
<feature type="compositionally biased region" description="Acidic residues" evidence="14">
    <location>
        <begin position="298"/>
        <end position="312"/>
    </location>
</feature>
<dbReference type="Gene3D" id="3.40.50.10810">
    <property type="entry name" value="Tandem AAA-ATPase domain"/>
    <property type="match status" value="1"/>
</dbReference>
<feature type="region of interest" description="Disordered" evidence="14">
    <location>
        <begin position="1115"/>
        <end position="1174"/>
    </location>
</feature>
<keyword evidence="7" id="KW-0067">ATP-binding</keyword>
<dbReference type="Gene3D" id="2.40.50.40">
    <property type="match status" value="2"/>
</dbReference>
<dbReference type="PANTHER" id="PTHR45623">
    <property type="entry name" value="CHROMODOMAIN-HELICASE-DNA-BINDING PROTEIN 3-RELATED-RELATED"/>
    <property type="match status" value="1"/>
</dbReference>
<feature type="compositionally biased region" description="Basic and acidic residues" evidence="14">
    <location>
        <begin position="1637"/>
        <end position="1692"/>
    </location>
</feature>
<dbReference type="InterPro" id="IPR000330">
    <property type="entry name" value="SNF2_N"/>
</dbReference>
<feature type="compositionally biased region" description="Gly residues" evidence="14">
    <location>
        <begin position="1835"/>
        <end position="1853"/>
    </location>
</feature>
<feature type="compositionally biased region" description="Basic and acidic residues" evidence="14">
    <location>
        <begin position="1717"/>
        <end position="1782"/>
    </location>
</feature>
<dbReference type="SUPFAM" id="SSF54160">
    <property type="entry name" value="Chromo domain-like"/>
    <property type="match status" value="2"/>
</dbReference>
<feature type="compositionally biased region" description="Low complexity" evidence="14">
    <location>
        <begin position="1972"/>
        <end position="1992"/>
    </location>
</feature>
<dbReference type="GO" id="GO:0034728">
    <property type="term" value="P:nucleosome organization"/>
    <property type="evidence" value="ECO:0007669"/>
    <property type="project" value="TreeGrafter"/>
</dbReference>
<dbReference type="SMART" id="SM00487">
    <property type="entry name" value="DEXDc"/>
    <property type="match status" value="1"/>
</dbReference>
<dbReference type="Pfam" id="PF00385">
    <property type="entry name" value="Chromo"/>
    <property type="match status" value="2"/>
</dbReference>
<dbReference type="Pfam" id="PF18375">
    <property type="entry name" value="CDH1_2_SANT_HL1"/>
    <property type="match status" value="1"/>
</dbReference>
<comment type="catalytic activity">
    <reaction evidence="13">
        <text>ATP + H2O = ADP + phosphate + H(+)</text>
        <dbReference type="Rhea" id="RHEA:13065"/>
        <dbReference type="ChEBI" id="CHEBI:15377"/>
        <dbReference type="ChEBI" id="CHEBI:15378"/>
        <dbReference type="ChEBI" id="CHEBI:30616"/>
        <dbReference type="ChEBI" id="CHEBI:43474"/>
        <dbReference type="ChEBI" id="CHEBI:456216"/>
    </reaction>
</comment>
<feature type="compositionally biased region" description="Basic residues" evidence="14">
    <location>
        <begin position="1493"/>
        <end position="1506"/>
    </location>
</feature>
<dbReference type="FunFam" id="3.40.50.10810:FF:000005">
    <property type="entry name" value="Photoperiod-independent early flowering 1"/>
    <property type="match status" value="1"/>
</dbReference>
<evidence type="ECO:0000256" key="9">
    <source>
        <dbReference type="ARBA" id="ARBA00023015"/>
    </source>
</evidence>
<feature type="compositionally biased region" description="Low complexity" evidence="14">
    <location>
        <begin position="8"/>
        <end position="17"/>
    </location>
</feature>
<evidence type="ECO:0000256" key="1">
    <source>
        <dbReference type="ARBA" id="ARBA00004123"/>
    </source>
</evidence>
<dbReference type="InterPro" id="IPR023779">
    <property type="entry name" value="Chromodomain_CS"/>
</dbReference>
<evidence type="ECO:0000259" key="17">
    <source>
        <dbReference type="PROSITE" id="PS51194"/>
    </source>
</evidence>
<dbReference type="GO" id="GO:0140658">
    <property type="term" value="F:ATP-dependent chromatin remodeler activity"/>
    <property type="evidence" value="ECO:0007669"/>
    <property type="project" value="TreeGrafter"/>
</dbReference>
<feature type="domain" description="Helicase C-terminal" evidence="17">
    <location>
        <begin position="845"/>
        <end position="996"/>
    </location>
</feature>
<dbReference type="PROSITE" id="PS50013">
    <property type="entry name" value="CHROMO_2"/>
    <property type="match status" value="2"/>
</dbReference>
<evidence type="ECO:0000256" key="10">
    <source>
        <dbReference type="ARBA" id="ARBA00023125"/>
    </source>
</evidence>
<dbReference type="PANTHER" id="PTHR45623:SF14">
    <property type="entry name" value="CHROMODOMAIN-HELICASE-DNA-BINDING PROTEIN 1"/>
    <property type="match status" value="1"/>
</dbReference>
<evidence type="ECO:0000259" key="15">
    <source>
        <dbReference type="PROSITE" id="PS50013"/>
    </source>
</evidence>
<feature type="domain" description="Chromo" evidence="15">
    <location>
        <begin position="446"/>
        <end position="506"/>
    </location>
</feature>
<keyword evidence="5" id="KW-0378">Hydrolase</keyword>
<dbReference type="SUPFAM" id="SSF52540">
    <property type="entry name" value="P-loop containing nucleoside triphosphate hydrolases"/>
    <property type="match status" value="2"/>
</dbReference>
<feature type="compositionally biased region" description="Low complexity" evidence="14">
    <location>
        <begin position="243"/>
        <end position="258"/>
    </location>
</feature>
<protein>
    <submittedName>
        <fullName evidence="18">Chromodomain-helicase-DNA-binding protein 1-like</fullName>
    </submittedName>
</protein>
<feature type="compositionally biased region" description="Basic and acidic residues" evidence="14">
    <location>
        <begin position="313"/>
        <end position="323"/>
    </location>
</feature>
<feature type="compositionally biased region" description="Polar residues" evidence="14">
    <location>
        <begin position="76"/>
        <end position="85"/>
    </location>
</feature>
<sequence>MKKHGENGSDSEGSDSCSDNERKNTSNNNAGAASDNSSDGDASGSESRNSNDGSNNSDNESQNSENESRNSGNESPNTSRTTKSSDNNESRNTVHSDDEEEDDDDNEKQSDNNSGSGSGSGSDNGSGSGSDSDGGDSNQGSGSGSAESDNSGSEDNKSDDDDDSSPASADDDNNNSDDDSAESDSDSDYKKSKRKREPAWERNPDMYGVRRSSRDRKQTEHINLETSAEKRKPSTRARGSGGWHSSASSGSDSDSESPSSRRRRPPPKQKQRKLSREQQASKRSGRSGGQVSYKEQESESESSYESDAEDDDNATHDAGLNKDGEECQVIEKILEHRTGKKGAVGMGTYLCEVEKHGDPNTDFDPENPDEVERQFKVKWKGWAHIHNTWESEESLRTQKVKGIKKLENYLRKDEEILLWKNSATPEEIEYMEIQSELEKDLLSSHLHADRVFAEAAENSNNFFYVKWLGLPYSESTWELEGLVRERFPEKIVTFSQREKSSCTPRQCPALKHRPKFASIKEQPSYLCGTNSELVLRDYQMQGLNWLVHAWCKHNSVILADEMGLGKTIQAIAFVSYMFHTHSMYGPYLFVVPLSTLNAWEREFTLWAPDINVIVYIGDRDSRKIIRDHEWSFTSKRLKFNVVITTYEIMLRDKDELKECLWSVLAIDEAHRLKNEESQLYQALMELKSNHRLLITGTPLQNSMKELWALLHFIMPNKFDDWSAFESQHDVHKMSKGYHKLHKQLEPFLFRRVKKDVEKSLPAKVEQILRVDMTKEQKQYYKWILTKNYDMLRKGKRGSTSSFINIVMELKKCCNHSFLTRQPEEYATGTVEMLQQLLRGSGKLVLLDKLLMRLHETGHRVLIFSQMVRQLDILSQYLQLRRLTFQRLDGSIRGELRKQALDHFNADGSSDFCFLLSTRAGGLGINLATADTVIIFDSDWNPQNDLQAQARAHRIGQKNQVNIYRLVTKNSIEENIIERAKQKMVLDHLVIQSMDTSGRTVFNKKLNSNSNPFNKDELNAILKFGADELFKDDDEENDEPVCDIDEILRRAETREDGPASGCDDLLSAFKVASINLDEDEEVSRLDSNADENAKDWDEIIPENLLKELQEEAKAKEMADLYLPPRSRKTVQRSQEDGKDAKNETGSSSSDSEKDEEGSSKKRGRPKAGGQTKEKECVKGFTEAEVRRFFRSMKRFSNPLRRLDTIGRDADLRDKPAPDLKKLAETIINHCVEFMDELKKANNPEKDGLPRRGKHSGNSFKLSGVSVNAKTTLSTLEELAPLDTVVPHAPVQRASWVLPLKKVKDTHWDTTWTIQDDSRLLCGIYEYGMGSWEQIKSDPALSLGDKILVDNDAKPQAKHLEARAQYLLKLIKKHNGMTPVKARVPKTPKVRNKGNQKVKEPVPISREIIDDDSSDDDATTTTTTTAAKTGTVSPSSDRIPTPAGKQSAQPQDIKVSHHKEIKEAKEKDKTKAKVKEDKHSKENKIKAEVKEESSHHHHHHHKKKKDKKDKKTEKHQGPVHITANGEPVPILDETDMGPSHPMWSRCKGKMKSIKKNLMELSSGCSDKVTEEQQVAHTKSCLVSIGDHITAVINQVDPEHAESWKILLWRFVSTFTEYDAKKLHKLYVKTKKHGINNAVTKDKPVADVKKEKSEGTKDKSDGKKDKPDKRDAINDKSSKSEKQDIKEEGKNENKYLKRKFEHPENTADYPHKKSYNGNDDMSRDMKGGPDREQKRDRDERRDRDNRKDGNRERGEYNKDNNRGVDGRSDYRSRSRDRDGRDRCNDRMSGGYQRHGGGGGGDQRHGGGGGGRHRDNWHHKRGDRGYPPQGGYHRDNYNEGGGGGGGGYGGYQRGMGGSDWRPGGRPPPKHHNYGPPHPVGGEFPPPHYPPPGALMGSGPPQYGGPPPPTGGPGLYPPFRGDWGGPRPPLKDRDVDGSGNNGGGWQQKDRGESVMGNSGGGNNRGDPRTNRADVRPSSSGSSTGSSTSITASTAHTAPPYQNDFKTPPPTSSGM</sequence>
<dbReference type="GO" id="GO:0003677">
    <property type="term" value="F:DNA binding"/>
    <property type="evidence" value="ECO:0007669"/>
    <property type="project" value="UniProtKB-KW"/>
</dbReference>
<dbReference type="Pfam" id="PF00271">
    <property type="entry name" value="Helicase_C"/>
    <property type="match status" value="1"/>
</dbReference>
<feature type="region of interest" description="Disordered" evidence="14">
    <location>
        <begin position="1240"/>
        <end position="1259"/>
    </location>
</feature>
<evidence type="ECO:0000256" key="5">
    <source>
        <dbReference type="ARBA" id="ARBA00022801"/>
    </source>
</evidence>
<dbReference type="Gene3D" id="3.40.50.300">
    <property type="entry name" value="P-loop containing nucleotide triphosphate hydrolases"/>
    <property type="match status" value="1"/>
</dbReference>
<dbReference type="InterPro" id="IPR001650">
    <property type="entry name" value="Helicase_C-like"/>
</dbReference>
<dbReference type="GO" id="GO:0016887">
    <property type="term" value="F:ATP hydrolysis activity"/>
    <property type="evidence" value="ECO:0007669"/>
    <property type="project" value="TreeGrafter"/>
</dbReference>
<dbReference type="SMART" id="SM01176">
    <property type="entry name" value="DUF4208"/>
    <property type="match status" value="1"/>
</dbReference>
<feature type="compositionally biased region" description="Low complexity" evidence="14">
    <location>
        <begin position="26"/>
        <end position="75"/>
    </location>
</feature>
<dbReference type="GO" id="GO:0042393">
    <property type="term" value="F:histone binding"/>
    <property type="evidence" value="ECO:0007669"/>
    <property type="project" value="TreeGrafter"/>
</dbReference>
<comment type="similarity">
    <text evidence="2">Belongs to the SNF2/RAD54 helicase family.</text>
</comment>
<feature type="compositionally biased region" description="Basic and acidic residues" evidence="14">
    <location>
        <begin position="1698"/>
        <end position="1708"/>
    </location>
</feature>
<feature type="compositionally biased region" description="Gly residues" evidence="14">
    <location>
        <begin position="1789"/>
        <end position="1806"/>
    </location>
</feature>
<dbReference type="Pfam" id="PF00176">
    <property type="entry name" value="SNF2-rel_dom"/>
    <property type="match status" value="1"/>
</dbReference>
<evidence type="ECO:0000256" key="3">
    <source>
        <dbReference type="ARBA" id="ARBA00022737"/>
    </source>
</evidence>
<keyword evidence="12" id="KW-0539">Nucleus</keyword>
<dbReference type="GO" id="GO:0005634">
    <property type="term" value="C:nucleus"/>
    <property type="evidence" value="ECO:0007669"/>
    <property type="project" value="UniProtKB-SubCell"/>
</dbReference>
<evidence type="ECO:0000256" key="2">
    <source>
        <dbReference type="ARBA" id="ARBA00007025"/>
    </source>
</evidence>
<dbReference type="InterPro" id="IPR000953">
    <property type="entry name" value="Chromo/chromo_shadow_dom"/>
</dbReference>
<dbReference type="PROSITE" id="PS51194">
    <property type="entry name" value="HELICASE_CTER"/>
    <property type="match status" value="1"/>
</dbReference>
<feature type="compositionally biased region" description="Basic and acidic residues" evidence="14">
    <location>
        <begin position="1132"/>
        <end position="1141"/>
    </location>
</feature>
<dbReference type="Gene3D" id="1.10.10.60">
    <property type="entry name" value="Homeodomain-like"/>
    <property type="match status" value="1"/>
</dbReference>
<keyword evidence="4" id="KW-0547">Nucleotide-binding</keyword>
<comment type="subcellular location">
    <subcellularLocation>
        <location evidence="1">Nucleus</location>
    </subcellularLocation>
</comment>
<dbReference type="SMART" id="SM00490">
    <property type="entry name" value="HELICc"/>
    <property type="match status" value="1"/>
</dbReference>
<evidence type="ECO:0000256" key="11">
    <source>
        <dbReference type="ARBA" id="ARBA00023163"/>
    </source>
</evidence>
<dbReference type="InterPro" id="IPR040793">
    <property type="entry name" value="CDH1_2_SANT_HL1"/>
</dbReference>
<keyword evidence="6 18" id="KW-0347">Helicase</keyword>
<evidence type="ECO:0000256" key="13">
    <source>
        <dbReference type="ARBA" id="ARBA00049360"/>
    </source>
</evidence>
<name>A0A6A7FVM9_9CRUS</name>
<evidence type="ECO:0000256" key="14">
    <source>
        <dbReference type="SAM" id="MobiDB-lite"/>
    </source>
</evidence>
<feature type="compositionally biased region" description="Basic and acidic residues" evidence="14">
    <location>
        <begin position="1452"/>
        <end position="1492"/>
    </location>
</feature>
<dbReference type="EMBL" id="IACT01003113">
    <property type="protein sequence ID" value="LAC22364.1"/>
    <property type="molecule type" value="mRNA"/>
</dbReference>
<dbReference type="PROSITE" id="PS51192">
    <property type="entry name" value="HELICASE_ATP_BIND_1"/>
    <property type="match status" value="1"/>
</dbReference>
<dbReference type="GO" id="GO:0004386">
    <property type="term" value="F:helicase activity"/>
    <property type="evidence" value="ECO:0007669"/>
    <property type="project" value="UniProtKB-KW"/>
</dbReference>
<feature type="compositionally biased region" description="Acidic residues" evidence="14">
    <location>
        <begin position="1407"/>
        <end position="1416"/>
    </location>
</feature>
<feature type="compositionally biased region" description="Gly residues" evidence="14">
    <location>
        <begin position="116"/>
        <end position="128"/>
    </location>
</feature>
<feature type="domain" description="Chromo" evidence="15">
    <location>
        <begin position="328"/>
        <end position="412"/>
    </location>
</feature>
<dbReference type="InterPro" id="IPR056302">
    <property type="entry name" value="CHD1-2/Hrp3_HTH"/>
</dbReference>
<feature type="compositionally biased region" description="Pro residues" evidence="14">
    <location>
        <begin position="1871"/>
        <end position="1888"/>
    </location>
</feature>
<evidence type="ECO:0000256" key="6">
    <source>
        <dbReference type="ARBA" id="ARBA00022806"/>
    </source>
</evidence>
<dbReference type="InterPro" id="IPR038718">
    <property type="entry name" value="SNF2-like_sf"/>
</dbReference>
<evidence type="ECO:0000256" key="8">
    <source>
        <dbReference type="ARBA" id="ARBA00022853"/>
    </source>
</evidence>
<dbReference type="Pfam" id="PF23588">
    <property type="entry name" value="HTH_CHD1_Hrp3"/>
    <property type="match status" value="1"/>
</dbReference>
<feature type="compositionally biased region" description="Basic and acidic residues" evidence="14">
    <location>
        <begin position="86"/>
        <end position="96"/>
    </location>
</feature>
<feature type="compositionally biased region" description="Basic and acidic residues" evidence="14">
    <location>
        <begin position="1960"/>
        <end position="1969"/>
    </location>
</feature>
<keyword evidence="9" id="KW-0805">Transcription regulation</keyword>
<dbReference type="InterPro" id="IPR014001">
    <property type="entry name" value="Helicase_ATP-bd"/>
</dbReference>
<feature type="region of interest" description="Disordered" evidence="14">
    <location>
        <begin position="1636"/>
        <end position="2009"/>
    </location>
</feature>
<evidence type="ECO:0000313" key="18">
    <source>
        <dbReference type="EMBL" id="LAC22364.1"/>
    </source>
</evidence>
<keyword evidence="8" id="KW-0156">Chromatin regulator</keyword>